<sequence length="179" mass="21068">MKGRIRKEIIAKRKNLSKLEYESNNKIIIEKIYNYLKSKNFKTIAIYYPYRKEVNVLNLMELFKDKIFLFPKVISDEKMIFIPVNDINELKKGKFGIMEPEGTEYTEYIDIYIVPGVAFDLDLYRLGYGGGFFDRYFSVHKKTQLIGVGFDFQILEKLPVDDHDIQMNLVITEKRILGG</sequence>
<evidence type="ECO:0000256" key="5">
    <source>
        <dbReference type="RuleBase" id="RU361279"/>
    </source>
</evidence>
<comment type="catalytic activity">
    <reaction evidence="5">
        <text>(6S)-5-formyl-5,6,7,8-tetrahydrofolate + ATP = (6R)-5,10-methenyltetrahydrofolate + ADP + phosphate</text>
        <dbReference type="Rhea" id="RHEA:10488"/>
        <dbReference type="ChEBI" id="CHEBI:30616"/>
        <dbReference type="ChEBI" id="CHEBI:43474"/>
        <dbReference type="ChEBI" id="CHEBI:57455"/>
        <dbReference type="ChEBI" id="CHEBI:57457"/>
        <dbReference type="ChEBI" id="CHEBI:456216"/>
        <dbReference type="EC" id="6.3.3.2"/>
    </reaction>
</comment>
<dbReference type="KEGG" id="mpz:Marpi_1827"/>
<dbReference type="PANTHER" id="PTHR23407">
    <property type="entry name" value="ATPASE INHIBITOR/5-FORMYLTETRAHYDROFOLATE CYCLO-LIGASE"/>
    <property type="match status" value="1"/>
</dbReference>
<comment type="cofactor">
    <cofactor evidence="5">
        <name>Mg(2+)</name>
        <dbReference type="ChEBI" id="CHEBI:18420"/>
    </cofactor>
</comment>
<dbReference type="eggNOG" id="COG0212">
    <property type="taxonomic scope" value="Bacteria"/>
</dbReference>
<keyword evidence="5" id="KW-0460">Magnesium</keyword>
<name>H2J5Y9_MARPK</name>
<dbReference type="PIRSF" id="PIRSF006806">
    <property type="entry name" value="FTHF_cligase"/>
    <property type="match status" value="1"/>
</dbReference>
<dbReference type="InterPro" id="IPR037171">
    <property type="entry name" value="NagB/RpiA_transferase-like"/>
</dbReference>
<gene>
    <name evidence="6" type="ordered locus">Marpi_1827</name>
</gene>
<reference evidence="6 7" key="1">
    <citation type="journal article" date="2012" name="J. Bacteriol.">
        <title>Complete Genome Sequence of the Thermophilic, Piezophilic, Heterotrophic Bacterium Marinitoga piezophila KA3.</title>
        <authorList>
            <person name="Lucas S."/>
            <person name="Han J."/>
            <person name="Lapidus A."/>
            <person name="Cheng J.F."/>
            <person name="Goodwin L.A."/>
            <person name="Pitluck S."/>
            <person name="Peters L."/>
            <person name="Mikhailova N."/>
            <person name="Teshima H."/>
            <person name="Detter J.C."/>
            <person name="Han C."/>
            <person name="Tapia R."/>
            <person name="Land M."/>
            <person name="Hauser L."/>
            <person name="Kyrpides N.C."/>
            <person name="Ivanova N."/>
            <person name="Pagani I."/>
            <person name="Vannier P."/>
            <person name="Oger P."/>
            <person name="Bartlett D.H."/>
            <person name="Noll K.M."/>
            <person name="Woyke T."/>
            <person name="Jebbar M."/>
        </authorList>
    </citation>
    <scope>NUCLEOTIDE SEQUENCE [LARGE SCALE GENOMIC DNA]</scope>
    <source>
        <strain evidence="7">DSM 14283 / JCM 11233 / KA3</strain>
    </source>
</reference>
<keyword evidence="7" id="KW-1185">Reference proteome</keyword>
<evidence type="ECO:0000256" key="4">
    <source>
        <dbReference type="PIRSR" id="PIRSR006806-1"/>
    </source>
</evidence>
<dbReference type="EMBL" id="CP003257">
    <property type="protein sequence ID" value="AEX86208.1"/>
    <property type="molecule type" value="Genomic_DNA"/>
</dbReference>
<accession>H2J5Y9</accession>
<dbReference type="STRING" id="443254.Marpi_1827"/>
<dbReference type="HOGENOM" id="CLU_066245_0_1_0"/>
<dbReference type="GO" id="GO:0035999">
    <property type="term" value="P:tetrahydrofolate interconversion"/>
    <property type="evidence" value="ECO:0007669"/>
    <property type="project" value="TreeGrafter"/>
</dbReference>
<dbReference type="InterPro" id="IPR024185">
    <property type="entry name" value="FTHF_cligase-like_sf"/>
</dbReference>
<proteinExistence type="inferred from homology"/>
<feature type="binding site" evidence="4">
    <location>
        <position position="53"/>
    </location>
    <ligand>
        <name>substrate</name>
    </ligand>
</feature>
<dbReference type="GO" id="GO:0046872">
    <property type="term" value="F:metal ion binding"/>
    <property type="evidence" value="ECO:0007669"/>
    <property type="project" value="UniProtKB-KW"/>
</dbReference>
<feature type="binding site" evidence="4">
    <location>
        <begin position="2"/>
        <end position="6"/>
    </location>
    <ligand>
        <name>ATP</name>
        <dbReference type="ChEBI" id="CHEBI:30616"/>
    </ligand>
</feature>
<comment type="similarity">
    <text evidence="1 5">Belongs to the 5-formyltetrahydrofolate cyclo-ligase family.</text>
</comment>
<dbReference type="AlphaFoldDB" id="H2J5Y9"/>
<evidence type="ECO:0000256" key="1">
    <source>
        <dbReference type="ARBA" id="ARBA00010638"/>
    </source>
</evidence>
<dbReference type="GO" id="GO:0030272">
    <property type="term" value="F:5-formyltetrahydrofolate cyclo-ligase activity"/>
    <property type="evidence" value="ECO:0007669"/>
    <property type="project" value="UniProtKB-EC"/>
</dbReference>
<dbReference type="SUPFAM" id="SSF100950">
    <property type="entry name" value="NagB/RpiA/CoA transferase-like"/>
    <property type="match status" value="1"/>
</dbReference>
<dbReference type="PANTHER" id="PTHR23407:SF1">
    <property type="entry name" value="5-FORMYLTETRAHYDROFOLATE CYCLO-LIGASE"/>
    <property type="match status" value="1"/>
</dbReference>
<dbReference type="InterPro" id="IPR002698">
    <property type="entry name" value="FTHF_cligase"/>
</dbReference>
<dbReference type="Gene3D" id="3.40.50.10420">
    <property type="entry name" value="NagB/RpiA/CoA transferase-like"/>
    <property type="match status" value="1"/>
</dbReference>
<evidence type="ECO:0000313" key="6">
    <source>
        <dbReference type="EMBL" id="AEX86208.1"/>
    </source>
</evidence>
<keyword evidence="5" id="KW-0479">Metal-binding</keyword>
<dbReference type="RefSeq" id="WP_014297279.1">
    <property type="nucleotide sequence ID" value="NC_016751.1"/>
</dbReference>
<dbReference type="Pfam" id="PF01812">
    <property type="entry name" value="5-FTHF_cyc-lig"/>
    <property type="match status" value="1"/>
</dbReference>
<dbReference type="Proteomes" id="UP000007161">
    <property type="component" value="Chromosome"/>
</dbReference>
<evidence type="ECO:0000256" key="3">
    <source>
        <dbReference type="ARBA" id="ARBA00022840"/>
    </source>
</evidence>
<dbReference type="EC" id="6.3.3.2" evidence="5"/>
<dbReference type="GO" id="GO:0005524">
    <property type="term" value="F:ATP binding"/>
    <property type="evidence" value="ECO:0007669"/>
    <property type="project" value="UniProtKB-KW"/>
</dbReference>
<keyword evidence="3 4" id="KW-0067">ATP-binding</keyword>
<dbReference type="GO" id="GO:0009396">
    <property type="term" value="P:folic acid-containing compound biosynthetic process"/>
    <property type="evidence" value="ECO:0007669"/>
    <property type="project" value="TreeGrafter"/>
</dbReference>
<evidence type="ECO:0000256" key="2">
    <source>
        <dbReference type="ARBA" id="ARBA00022741"/>
    </source>
</evidence>
<organism evidence="6 7">
    <name type="scientific">Marinitoga piezophila (strain DSM 14283 / JCM 11233 / KA3)</name>
    <dbReference type="NCBI Taxonomy" id="443254"/>
    <lineage>
        <taxon>Bacteria</taxon>
        <taxon>Thermotogati</taxon>
        <taxon>Thermotogota</taxon>
        <taxon>Thermotogae</taxon>
        <taxon>Petrotogales</taxon>
        <taxon>Petrotogaceae</taxon>
        <taxon>Marinitoga</taxon>
    </lineage>
</organism>
<evidence type="ECO:0000313" key="7">
    <source>
        <dbReference type="Proteomes" id="UP000007161"/>
    </source>
</evidence>
<keyword evidence="2 4" id="KW-0547">Nucleotide-binding</keyword>
<dbReference type="NCBIfam" id="TIGR02727">
    <property type="entry name" value="MTHFS_bact"/>
    <property type="match status" value="1"/>
</dbReference>
<protein>
    <recommendedName>
        <fullName evidence="5">5-formyltetrahydrofolate cyclo-ligase</fullName>
        <ecNumber evidence="5">6.3.3.2</ecNumber>
    </recommendedName>
</protein>
<reference evidence="7" key="2">
    <citation type="submission" date="2012-01" db="EMBL/GenBank/DDBJ databases">
        <title>Complete sequence of chromosome of Marinitoga piezophila KA3.</title>
        <authorList>
            <person name="Lucas S."/>
            <person name="Han J."/>
            <person name="Lapidus A."/>
            <person name="Cheng J.-F."/>
            <person name="Goodwin L."/>
            <person name="Pitluck S."/>
            <person name="Peters L."/>
            <person name="Mikhailova N."/>
            <person name="Teshima H."/>
            <person name="Detter J.C."/>
            <person name="Han C."/>
            <person name="Tapia R."/>
            <person name="Land M."/>
            <person name="Hauser L."/>
            <person name="Kyrpides N."/>
            <person name="Ivanova N."/>
            <person name="Pagani I."/>
            <person name="Jebbar M."/>
            <person name="Vannier P."/>
            <person name="Oger P."/>
            <person name="Cario A."/>
            <person name="Bartlett D."/>
            <person name="Noll K.M."/>
            <person name="Woyke T."/>
        </authorList>
    </citation>
    <scope>NUCLEOTIDE SEQUENCE [LARGE SCALE GENOMIC DNA]</scope>
    <source>
        <strain evidence="7">DSM 14283 / JCM 11233 / KA3</strain>
    </source>
</reference>